<reference evidence="14" key="1">
    <citation type="submission" date="2020-05" db="EMBL/GenBank/DDBJ databases">
        <authorList>
            <person name="Chiriac C."/>
            <person name="Salcher M."/>
            <person name="Ghai R."/>
            <person name="Kavagutti S V."/>
        </authorList>
    </citation>
    <scope>NUCLEOTIDE SEQUENCE</scope>
</reference>
<comment type="pathway">
    <text evidence="2">Cofactor biosynthesis; biotin biosynthesis.</text>
</comment>
<evidence type="ECO:0000256" key="6">
    <source>
        <dbReference type="ARBA" id="ARBA00022679"/>
    </source>
</evidence>
<accession>A0A6J7I2M3</accession>
<keyword evidence="7" id="KW-0093">Biotin biosynthesis</keyword>
<evidence type="ECO:0000256" key="7">
    <source>
        <dbReference type="ARBA" id="ARBA00022756"/>
    </source>
</evidence>
<feature type="region of interest" description="Disordered" evidence="12">
    <location>
        <begin position="1"/>
        <end position="21"/>
    </location>
</feature>
<feature type="domain" description="Aminotransferase class I/classII large" evidence="13">
    <location>
        <begin position="57"/>
        <end position="405"/>
    </location>
</feature>
<keyword evidence="8" id="KW-0663">Pyridoxal phosphate</keyword>
<dbReference type="PROSITE" id="PS50096">
    <property type="entry name" value="IQ"/>
    <property type="match status" value="1"/>
</dbReference>
<dbReference type="InterPro" id="IPR001917">
    <property type="entry name" value="Aminotrans_II_pyridoxalP_BS"/>
</dbReference>
<proteinExistence type="inferred from homology"/>
<evidence type="ECO:0000256" key="5">
    <source>
        <dbReference type="ARBA" id="ARBA00013187"/>
    </source>
</evidence>
<dbReference type="GO" id="GO:0030170">
    <property type="term" value="F:pyridoxal phosphate binding"/>
    <property type="evidence" value="ECO:0007669"/>
    <property type="project" value="InterPro"/>
</dbReference>
<dbReference type="PANTHER" id="PTHR13693">
    <property type="entry name" value="CLASS II AMINOTRANSFERASE/8-AMINO-7-OXONONANOATE SYNTHASE"/>
    <property type="match status" value="1"/>
</dbReference>
<comment type="cofactor">
    <cofactor evidence="1">
        <name>pyridoxal 5'-phosphate</name>
        <dbReference type="ChEBI" id="CHEBI:597326"/>
    </cofactor>
</comment>
<evidence type="ECO:0000256" key="8">
    <source>
        <dbReference type="ARBA" id="ARBA00022898"/>
    </source>
</evidence>
<dbReference type="GO" id="GO:0009102">
    <property type="term" value="P:biotin biosynthetic process"/>
    <property type="evidence" value="ECO:0007669"/>
    <property type="project" value="UniProtKB-KW"/>
</dbReference>
<dbReference type="InterPro" id="IPR050087">
    <property type="entry name" value="AON_synthase_class-II"/>
</dbReference>
<dbReference type="GO" id="GO:0008710">
    <property type="term" value="F:8-amino-7-oxononanoate synthase activity"/>
    <property type="evidence" value="ECO:0007669"/>
    <property type="project" value="UniProtKB-EC"/>
</dbReference>
<comment type="subunit">
    <text evidence="4">Homodimer.</text>
</comment>
<comment type="similarity">
    <text evidence="3">Belongs to the class-II pyridoxal-phosphate-dependent aminotransferase family. BioF subfamily.</text>
</comment>
<dbReference type="Pfam" id="PF00155">
    <property type="entry name" value="Aminotran_1_2"/>
    <property type="match status" value="1"/>
</dbReference>
<dbReference type="EC" id="2.3.1.47" evidence="5"/>
<gene>
    <name evidence="14" type="ORF">UFOPK3564_02053</name>
</gene>
<keyword evidence="6" id="KW-0808">Transferase</keyword>
<evidence type="ECO:0000256" key="12">
    <source>
        <dbReference type="SAM" id="MobiDB-lite"/>
    </source>
</evidence>
<evidence type="ECO:0000313" key="14">
    <source>
        <dbReference type="EMBL" id="CAB4925033.1"/>
    </source>
</evidence>
<evidence type="ECO:0000256" key="2">
    <source>
        <dbReference type="ARBA" id="ARBA00004746"/>
    </source>
</evidence>
<dbReference type="Gene3D" id="3.90.1150.10">
    <property type="entry name" value="Aspartate Aminotransferase, domain 1"/>
    <property type="match status" value="1"/>
</dbReference>
<dbReference type="InterPro" id="IPR004839">
    <property type="entry name" value="Aminotransferase_I/II_large"/>
</dbReference>
<sequence length="416" mass="42436">MPVEDQPAPAVDPAHRPADGDPLLRARLDGLREQGLLRSLRTIDGPVGPRVRVDGRELLHLCGNDYLGLAGHPAVREGAAAAALAHGGGAGSSRLVAGTLTIHRELEERLAELKGTGAAILFGAGFLANLGVVGALAEKDGVVLSDALNHASIVDGVRLSGAERVVYRHGDPEHVDRELRARPGRPALVVTDGVFSMDGDVAPLAELVAVCRRHGARLVVDEAHATGCLGPRGAGSVAAAGLEGEVDAVVGTLGKALGSSGAYVAAHPDVVEWLVNRARPLIFSTAPAPATSGAALAALDVLAAEPGRTARLRARAALARDTLRGAGVDLAVPGIDPAAVDPGSPIVPVVVGGAEETMAATAELLEAGILLQGIRPPTVAPGTCRLRLTVQADHDEDELRAACLRVAAAVRGRVAR</sequence>
<evidence type="ECO:0000256" key="3">
    <source>
        <dbReference type="ARBA" id="ARBA00010008"/>
    </source>
</evidence>
<dbReference type="InterPro" id="IPR015421">
    <property type="entry name" value="PyrdxlP-dep_Trfase_major"/>
</dbReference>
<dbReference type="SUPFAM" id="SSF53383">
    <property type="entry name" value="PLP-dependent transferases"/>
    <property type="match status" value="1"/>
</dbReference>
<protein>
    <recommendedName>
        <fullName evidence="5">8-amino-7-oxononanoate synthase</fullName>
        <ecNumber evidence="5">2.3.1.47</ecNumber>
    </recommendedName>
    <alternativeName>
        <fullName evidence="9">7-keto-8-amino-pelargonic acid synthase</fullName>
    </alternativeName>
    <alternativeName>
        <fullName evidence="10">8-amino-7-ketopelargonate synthase</fullName>
    </alternativeName>
</protein>
<evidence type="ECO:0000256" key="10">
    <source>
        <dbReference type="ARBA" id="ARBA00033381"/>
    </source>
</evidence>
<name>A0A6J7I2M3_9ZZZZ</name>
<evidence type="ECO:0000256" key="9">
    <source>
        <dbReference type="ARBA" id="ARBA00032610"/>
    </source>
</evidence>
<evidence type="ECO:0000256" key="11">
    <source>
        <dbReference type="ARBA" id="ARBA00047715"/>
    </source>
</evidence>
<dbReference type="InterPro" id="IPR015424">
    <property type="entry name" value="PyrdxlP-dep_Trfase"/>
</dbReference>
<dbReference type="Gene3D" id="3.40.640.10">
    <property type="entry name" value="Type I PLP-dependent aspartate aminotransferase-like (Major domain)"/>
    <property type="match status" value="1"/>
</dbReference>
<dbReference type="InterPro" id="IPR015422">
    <property type="entry name" value="PyrdxlP-dep_Trfase_small"/>
</dbReference>
<comment type="catalytic activity">
    <reaction evidence="11">
        <text>6-carboxyhexanoyl-[ACP] + L-alanine + H(+) = (8S)-8-amino-7-oxononanoate + holo-[ACP] + CO2</text>
        <dbReference type="Rhea" id="RHEA:42288"/>
        <dbReference type="Rhea" id="RHEA-COMP:9685"/>
        <dbReference type="Rhea" id="RHEA-COMP:9955"/>
        <dbReference type="ChEBI" id="CHEBI:15378"/>
        <dbReference type="ChEBI" id="CHEBI:16526"/>
        <dbReference type="ChEBI" id="CHEBI:57972"/>
        <dbReference type="ChEBI" id="CHEBI:64479"/>
        <dbReference type="ChEBI" id="CHEBI:78846"/>
        <dbReference type="ChEBI" id="CHEBI:149468"/>
        <dbReference type="EC" id="2.3.1.47"/>
    </reaction>
</comment>
<dbReference type="PANTHER" id="PTHR13693:SF100">
    <property type="entry name" value="8-AMINO-7-OXONONANOATE SYNTHASE"/>
    <property type="match status" value="1"/>
</dbReference>
<evidence type="ECO:0000256" key="1">
    <source>
        <dbReference type="ARBA" id="ARBA00001933"/>
    </source>
</evidence>
<evidence type="ECO:0000256" key="4">
    <source>
        <dbReference type="ARBA" id="ARBA00011738"/>
    </source>
</evidence>
<organism evidence="14">
    <name type="scientific">freshwater metagenome</name>
    <dbReference type="NCBI Taxonomy" id="449393"/>
    <lineage>
        <taxon>unclassified sequences</taxon>
        <taxon>metagenomes</taxon>
        <taxon>ecological metagenomes</taxon>
    </lineage>
</organism>
<dbReference type="PROSITE" id="PS00599">
    <property type="entry name" value="AA_TRANSFER_CLASS_2"/>
    <property type="match status" value="1"/>
</dbReference>
<evidence type="ECO:0000259" key="13">
    <source>
        <dbReference type="Pfam" id="PF00155"/>
    </source>
</evidence>
<dbReference type="EMBL" id="CAFBMK010000127">
    <property type="protein sequence ID" value="CAB4925033.1"/>
    <property type="molecule type" value="Genomic_DNA"/>
</dbReference>
<dbReference type="AlphaFoldDB" id="A0A6J7I2M3"/>